<dbReference type="OrthoDB" id="9792003at2"/>
<gene>
    <name evidence="3" type="ORF">BST27_00045</name>
</gene>
<dbReference type="InterPro" id="IPR057326">
    <property type="entry name" value="KR_dom"/>
</dbReference>
<evidence type="ECO:0000313" key="4">
    <source>
        <dbReference type="Proteomes" id="UP000192739"/>
    </source>
</evidence>
<evidence type="ECO:0000313" key="3">
    <source>
        <dbReference type="EMBL" id="ORB10567.1"/>
    </source>
</evidence>
<dbReference type="AlphaFoldDB" id="A0A1E3SF83"/>
<dbReference type="GO" id="GO:0016491">
    <property type="term" value="F:oxidoreductase activity"/>
    <property type="evidence" value="ECO:0007669"/>
    <property type="project" value="TreeGrafter"/>
</dbReference>
<comment type="caution">
    <text evidence="3">The sequence shown here is derived from an EMBL/GenBank/DDBJ whole genome shotgun (WGS) entry which is preliminary data.</text>
</comment>
<dbReference type="Pfam" id="PF00106">
    <property type="entry name" value="adh_short"/>
    <property type="match status" value="1"/>
</dbReference>
<reference evidence="3 4" key="1">
    <citation type="submission" date="2017-02" db="EMBL/GenBank/DDBJ databases">
        <title>The new phylogeny of genus Mycobacterium.</title>
        <authorList>
            <person name="Tortoli E."/>
            <person name="Trovato A."/>
            <person name="Cirillo D.M."/>
        </authorList>
    </citation>
    <scope>NUCLEOTIDE SEQUENCE [LARGE SCALE GENOMIC DNA]</scope>
    <source>
        <strain evidence="3 4">DSM 44049</strain>
    </source>
</reference>
<dbReference type="SMART" id="SM00822">
    <property type="entry name" value="PKS_KR"/>
    <property type="match status" value="1"/>
</dbReference>
<name>A0A1E3SF83_MYCIE</name>
<dbReference type="InterPro" id="IPR036291">
    <property type="entry name" value="NAD(P)-bd_dom_sf"/>
</dbReference>
<comment type="similarity">
    <text evidence="1">Belongs to the short-chain dehydrogenases/reductases (SDR) family.</text>
</comment>
<accession>A0A1E3SF83</accession>
<dbReference type="RefSeq" id="WP_069419282.1">
    <property type="nucleotide sequence ID" value="NZ_CBCRZH010000003.1"/>
</dbReference>
<evidence type="ECO:0000256" key="1">
    <source>
        <dbReference type="RuleBase" id="RU000363"/>
    </source>
</evidence>
<dbReference type="EMBL" id="MVHT01000001">
    <property type="protein sequence ID" value="ORB10567.1"/>
    <property type="molecule type" value="Genomic_DNA"/>
</dbReference>
<protein>
    <submittedName>
        <fullName evidence="3">Short-chain dehydrogenase</fullName>
    </submittedName>
</protein>
<proteinExistence type="inferred from homology"/>
<keyword evidence="4" id="KW-1185">Reference proteome</keyword>
<evidence type="ECO:0000259" key="2">
    <source>
        <dbReference type="SMART" id="SM00822"/>
    </source>
</evidence>
<sequence>MGSLRSAPARSKSIVITGASSGLGRAAAIHLSKIGYRVFAGVRSEGSAGELAALPPSLGELIPVSLDVTDGTSIARAADFIDHECTNTGLWAVINNAGVCISAPLECIPIDLVRTQLETNVVGALALLQHLLPLLRASGGRVVNVSSGIGNVAPAYLGAYAAAQFAKEALSDALRRELRPLGVSVSIIQPGAIHTPLWGKIRESADQIMSAAPADLSVTYRAKFAAFLEMNEARGQASKTTPTDFADTVAVALAAKRPKVRYRVGLDSWGTVFARRMVPDRIMDAVIAAGLDALTAKNSQQVPAHTALSRAGDHAR</sequence>
<dbReference type="PANTHER" id="PTHR43313:SF1">
    <property type="entry name" value="3BETA-HYDROXYSTEROID DEHYDROGENASE DHS-16"/>
    <property type="match status" value="1"/>
</dbReference>
<dbReference type="PRINTS" id="PR00081">
    <property type="entry name" value="GDHRDH"/>
</dbReference>
<dbReference type="PANTHER" id="PTHR43313">
    <property type="entry name" value="SHORT-CHAIN DEHYDROGENASE/REDUCTASE FAMILY 9C"/>
    <property type="match status" value="1"/>
</dbReference>
<dbReference type="InterPro" id="IPR002347">
    <property type="entry name" value="SDR_fam"/>
</dbReference>
<dbReference type="GO" id="GO:0008202">
    <property type="term" value="P:steroid metabolic process"/>
    <property type="evidence" value="ECO:0007669"/>
    <property type="project" value="TreeGrafter"/>
</dbReference>
<organism evidence="3 4">
    <name type="scientific">Mycobacterium intermedium</name>
    <dbReference type="NCBI Taxonomy" id="28445"/>
    <lineage>
        <taxon>Bacteria</taxon>
        <taxon>Bacillati</taxon>
        <taxon>Actinomycetota</taxon>
        <taxon>Actinomycetes</taxon>
        <taxon>Mycobacteriales</taxon>
        <taxon>Mycobacteriaceae</taxon>
        <taxon>Mycobacterium</taxon>
        <taxon>Mycobacterium simiae complex</taxon>
    </lineage>
</organism>
<dbReference type="PRINTS" id="PR00080">
    <property type="entry name" value="SDRFAMILY"/>
</dbReference>
<dbReference type="Proteomes" id="UP000192739">
    <property type="component" value="Unassembled WGS sequence"/>
</dbReference>
<dbReference type="Gene3D" id="3.40.50.720">
    <property type="entry name" value="NAD(P)-binding Rossmann-like Domain"/>
    <property type="match status" value="1"/>
</dbReference>
<feature type="domain" description="Ketoreductase" evidence="2">
    <location>
        <begin position="12"/>
        <end position="196"/>
    </location>
</feature>
<dbReference type="STRING" id="28445.BHQ20_11600"/>
<dbReference type="SUPFAM" id="SSF51735">
    <property type="entry name" value="NAD(P)-binding Rossmann-fold domains"/>
    <property type="match status" value="1"/>
</dbReference>